<organism evidence="2 3">
    <name type="scientific">Holdemania filiformis DSM 12042</name>
    <dbReference type="NCBI Taxonomy" id="545696"/>
    <lineage>
        <taxon>Bacteria</taxon>
        <taxon>Bacillati</taxon>
        <taxon>Bacillota</taxon>
        <taxon>Erysipelotrichia</taxon>
        <taxon>Erysipelotrichales</taxon>
        <taxon>Erysipelotrichaceae</taxon>
        <taxon>Holdemania</taxon>
    </lineage>
</organism>
<protein>
    <submittedName>
        <fullName evidence="2">Uncharacterized protein</fullName>
    </submittedName>
</protein>
<dbReference type="STRING" id="545696.HOLDEFILI_02778"/>
<evidence type="ECO:0000313" key="3">
    <source>
        <dbReference type="Proteomes" id="UP000005950"/>
    </source>
</evidence>
<comment type="caution">
    <text evidence="2">The sequence shown here is derived from an EMBL/GenBank/DDBJ whole genome shotgun (WGS) entry which is preliminary data.</text>
</comment>
<keyword evidence="1" id="KW-0472">Membrane</keyword>
<evidence type="ECO:0000256" key="1">
    <source>
        <dbReference type="SAM" id="Phobius"/>
    </source>
</evidence>
<feature type="transmembrane region" description="Helical" evidence="1">
    <location>
        <begin position="6"/>
        <end position="24"/>
    </location>
</feature>
<proteinExistence type="predicted"/>
<feature type="transmembrane region" description="Helical" evidence="1">
    <location>
        <begin position="123"/>
        <end position="147"/>
    </location>
</feature>
<dbReference type="HOGENOM" id="CLU_1584233_0_0_9"/>
<dbReference type="AlphaFoldDB" id="B9YAC1"/>
<accession>B9YAC1</accession>
<evidence type="ECO:0000313" key="2">
    <source>
        <dbReference type="EMBL" id="EEF67069.1"/>
    </source>
</evidence>
<name>B9YAC1_9FIRM</name>
<dbReference type="OrthoDB" id="1644898at2"/>
<reference evidence="2 3" key="2">
    <citation type="submission" date="2009-02" db="EMBL/GenBank/DDBJ databases">
        <title>Draft genome sequence of Holdemania filiformis DSM 12042.</title>
        <authorList>
            <person name="Sudarsanam P."/>
            <person name="Ley R."/>
            <person name="Guruge J."/>
            <person name="Turnbaugh P.J."/>
            <person name="Mahowald M."/>
            <person name="Liep D."/>
            <person name="Gordon J."/>
        </authorList>
    </citation>
    <scope>NUCLEOTIDE SEQUENCE [LARGE SCALE GENOMIC DNA]</scope>
    <source>
        <strain evidence="2 3">DSM 12042</strain>
    </source>
</reference>
<keyword evidence="1" id="KW-1133">Transmembrane helix</keyword>
<feature type="transmembrane region" description="Helical" evidence="1">
    <location>
        <begin position="36"/>
        <end position="56"/>
    </location>
</feature>
<dbReference type="EMBL" id="ACCF01000176">
    <property type="protein sequence ID" value="EEF67069.1"/>
    <property type="molecule type" value="Genomic_DNA"/>
</dbReference>
<reference evidence="2 3" key="1">
    <citation type="submission" date="2008-12" db="EMBL/GenBank/DDBJ databases">
        <authorList>
            <person name="Fulton L."/>
            <person name="Clifton S."/>
            <person name="Fulton B."/>
            <person name="Xu J."/>
            <person name="Minx P."/>
            <person name="Pepin K.H."/>
            <person name="Johnson M."/>
            <person name="Bhonagiri V."/>
            <person name="Nash W.E."/>
            <person name="Mardis E.R."/>
            <person name="Wilson R.K."/>
        </authorList>
    </citation>
    <scope>NUCLEOTIDE SEQUENCE [LARGE SCALE GENOMIC DNA]</scope>
    <source>
        <strain evidence="2 3">DSM 12042</strain>
    </source>
</reference>
<dbReference type="RefSeq" id="WP_006059943.1">
    <property type="nucleotide sequence ID" value="NZ_GG657558.1"/>
</dbReference>
<gene>
    <name evidence="2" type="ORF">HOLDEFILI_02778</name>
</gene>
<sequence length="168" mass="20004">MKYLVGSVYPILLILIAVVLWHNDKIRETVKTNKKSILLFLLFNFVMINVMLFLHLRQEQFIAYWDFGGFWRKSVEFNQMMDRSVKEAMDNLWFSLNYSEYSYLPEWFLYLPTQLLGSSYPRFILAMFNSFVLPANLILYIFSLMLLGDKQSMLKKSFPGIVYHYLCG</sequence>
<dbReference type="Proteomes" id="UP000005950">
    <property type="component" value="Unassembled WGS sequence"/>
</dbReference>
<keyword evidence="1" id="KW-0812">Transmembrane</keyword>